<organism evidence="2 3">
    <name type="scientific">Nitrosovibrio tenuis</name>
    <dbReference type="NCBI Taxonomy" id="1233"/>
    <lineage>
        <taxon>Bacteria</taxon>
        <taxon>Pseudomonadati</taxon>
        <taxon>Pseudomonadota</taxon>
        <taxon>Betaproteobacteria</taxon>
        <taxon>Nitrosomonadales</taxon>
        <taxon>Nitrosomonadaceae</taxon>
        <taxon>Nitrosovibrio</taxon>
    </lineage>
</organism>
<dbReference type="PROSITE" id="PS50883">
    <property type="entry name" value="EAL"/>
    <property type="match status" value="1"/>
</dbReference>
<dbReference type="SMART" id="SM00052">
    <property type="entry name" value="EAL"/>
    <property type="match status" value="1"/>
</dbReference>
<dbReference type="Proteomes" id="UP000198620">
    <property type="component" value="Unassembled WGS sequence"/>
</dbReference>
<dbReference type="RefSeq" id="WP_090828713.1">
    <property type="nucleotide sequence ID" value="NZ_FOBH01000006.1"/>
</dbReference>
<dbReference type="CDD" id="cd01948">
    <property type="entry name" value="EAL"/>
    <property type="match status" value="1"/>
</dbReference>
<evidence type="ECO:0000313" key="3">
    <source>
        <dbReference type="Proteomes" id="UP000198620"/>
    </source>
</evidence>
<dbReference type="Gene3D" id="3.20.20.450">
    <property type="entry name" value="EAL domain"/>
    <property type="match status" value="1"/>
</dbReference>
<feature type="domain" description="EAL" evidence="1">
    <location>
        <begin position="24"/>
        <end position="271"/>
    </location>
</feature>
<gene>
    <name evidence="2" type="ORF">SAMN05216387_10663</name>
</gene>
<name>A0A1H7N690_9PROT</name>
<dbReference type="SUPFAM" id="SSF141868">
    <property type="entry name" value="EAL domain-like"/>
    <property type="match status" value="1"/>
</dbReference>
<dbReference type="PANTHER" id="PTHR33121">
    <property type="entry name" value="CYCLIC DI-GMP PHOSPHODIESTERASE PDEF"/>
    <property type="match status" value="1"/>
</dbReference>
<dbReference type="OrthoDB" id="9813903at2"/>
<keyword evidence="3" id="KW-1185">Reference proteome</keyword>
<evidence type="ECO:0000313" key="2">
    <source>
        <dbReference type="EMBL" id="SEL18821.1"/>
    </source>
</evidence>
<dbReference type="InterPro" id="IPR035919">
    <property type="entry name" value="EAL_sf"/>
</dbReference>
<dbReference type="EMBL" id="FOBH01000006">
    <property type="protein sequence ID" value="SEL18821.1"/>
    <property type="molecule type" value="Genomic_DNA"/>
</dbReference>
<sequence>MNVSVNETKDELARIQEATDYPVQRSEDGWIVGHFFNCWLSSVFQPVFDTSGRTVTGHAAYIRSATDGTSVLSPWKVFALTEGDALLVRFDRLCRVIHALNYFANASHGDLFVTVQPRLLESVKDDHGRAFERILNIIGAETSRVVIEIPTEVNRDSRLLKHVISNYRSRGYRIAVNHSGASEDWMAELASLYPLYPDIVRLEASILLRRYGTGSLVDAVHHFGASVLVHEIETTQQMTAAIQARANFLQGRALGMPVRAIESVVPVVDNRTISGAGWKSSVKP</sequence>
<dbReference type="AlphaFoldDB" id="A0A1H7N690"/>
<protein>
    <submittedName>
        <fullName evidence="2">EAL domain, c-di-GMP-specific phosphodiesterase class I (Or its enzymatically inactive variant)</fullName>
    </submittedName>
</protein>
<dbReference type="PANTHER" id="PTHR33121:SF76">
    <property type="entry name" value="SIGNALING PROTEIN"/>
    <property type="match status" value="1"/>
</dbReference>
<dbReference type="InterPro" id="IPR050706">
    <property type="entry name" value="Cyclic-di-GMP_PDE-like"/>
</dbReference>
<dbReference type="STRING" id="1233.SAMN05216387_10663"/>
<dbReference type="InterPro" id="IPR001633">
    <property type="entry name" value="EAL_dom"/>
</dbReference>
<reference evidence="2 3" key="1">
    <citation type="submission" date="2016-10" db="EMBL/GenBank/DDBJ databases">
        <authorList>
            <person name="de Groot N.N."/>
        </authorList>
    </citation>
    <scope>NUCLEOTIDE SEQUENCE [LARGE SCALE GENOMIC DNA]</scope>
    <source>
        <strain evidence="2 3">Nv1</strain>
    </source>
</reference>
<dbReference type="Pfam" id="PF00563">
    <property type="entry name" value="EAL"/>
    <property type="match status" value="1"/>
</dbReference>
<proteinExistence type="predicted"/>
<evidence type="ECO:0000259" key="1">
    <source>
        <dbReference type="PROSITE" id="PS50883"/>
    </source>
</evidence>
<accession>A0A1H7N690</accession>
<dbReference type="GO" id="GO:0071111">
    <property type="term" value="F:cyclic-guanylate-specific phosphodiesterase activity"/>
    <property type="evidence" value="ECO:0007669"/>
    <property type="project" value="InterPro"/>
</dbReference>